<organism evidence="1 2">
    <name type="scientific">Genlisea aurea</name>
    <dbReference type="NCBI Taxonomy" id="192259"/>
    <lineage>
        <taxon>Eukaryota</taxon>
        <taxon>Viridiplantae</taxon>
        <taxon>Streptophyta</taxon>
        <taxon>Embryophyta</taxon>
        <taxon>Tracheophyta</taxon>
        <taxon>Spermatophyta</taxon>
        <taxon>Magnoliopsida</taxon>
        <taxon>eudicotyledons</taxon>
        <taxon>Gunneridae</taxon>
        <taxon>Pentapetalae</taxon>
        <taxon>asterids</taxon>
        <taxon>lamiids</taxon>
        <taxon>Lamiales</taxon>
        <taxon>Lentibulariaceae</taxon>
        <taxon>Genlisea</taxon>
    </lineage>
</organism>
<gene>
    <name evidence="1" type="ORF">M569_17401</name>
</gene>
<protein>
    <submittedName>
        <fullName evidence="1">Uncharacterized protein</fullName>
    </submittedName>
</protein>
<evidence type="ECO:0000313" key="2">
    <source>
        <dbReference type="Proteomes" id="UP000015453"/>
    </source>
</evidence>
<proteinExistence type="predicted"/>
<comment type="caution">
    <text evidence="1">The sequence shown here is derived from an EMBL/GenBank/DDBJ whole genome shotgun (WGS) entry which is preliminary data.</text>
</comment>
<accession>S8DDL1</accession>
<dbReference type="AlphaFoldDB" id="S8DDL1"/>
<name>S8DDL1_9LAMI</name>
<dbReference type="EMBL" id="AUSU01010250">
    <property type="protein sequence ID" value="EPS57417.1"/>
    <property type="molecule type" value="Genomic_DNA"/>
</dbReference>
<reference evidence="1 2" key="1">
    <citation type="journal article" date="2013" name="BMC Genomics">
        <title>The miniature genome of a carnivorous plant Genlisea aurea contains a low number of genes and short non-coding sequences.</title>
        <authorList>
            <person name="Leushkin E.V."/>
            <person name="Sutormin R.A."/>
            <person name="Nabieva E.R."/>
            <person name="Penin A.A."/>
            <person name="Kondrashov A.S."/>
            <person name="Logacheva M.D."/>
        </authorList>
    </citation>
    <scope>NUCLEOTIDE SEQUENCE [LARGE SCALE GENOMIC DNA]</scope>
</reference>
<sequence length="112" mass="13213">MSEPISADKTINSAYETLYVRARYTLRDFLTSEPISAYKTFTSESLSTYETSYVPFYCSLRYFLPPSFSHPTGFSYFRAYISLRHFKSISPYETFYVRAYFTLRDFLTSEPI</sequence>
<evidence type="ECO:0000313" key="1">
    <source>
        <dbReference type="EMBL" id="EPS57417.1"/>
    </source>
</evidence>
<keyword evidence="2" id="KW-1185">Reference proteome</keyword>
<dbReference type="Proteomes" id="UP000015453">
    <property type="component" value="Unassembled WGS sequence"/>
</dbReference>